<keyword evidence="2" id="KW-1185">Reference proteome</keyword>
<dbReference type="EnsemblPlants" id="Ma10_t31120.1">
    <property type="protein sequence ID" value="Ma10_p31120.1"/>
    <property type="gene ID" value="Ma10_g31120"/>
</dbReference>
<dbReference type="AlphaFoldDB" id="A0A804L2C1"/>
<organism evidence="1 2">
    <name type="scientific">Musa acuminata subsp. malaccensis</name>
    <name type="common">Wild banana</name>
    <name type="synonym">Musa malaccensis</name>
    <dbReference type="NCBI Taxonomy" id="214687"/>
    <lineage>
        <taxon>Eukaryota</taxon>
        <taxon>Viridiplantae</taxon>
        <taxon>Streptophyta</taxon>
        <taxon>Embryophyta</taxon>
        <taxon>Tracheophyta</taxon>
        <taxon>Spermatophyta</taxon>
        <taxon>Magnoliopsida</taxon>
        <taxon>Liliopsida</taxon>
        <taxon>Zingiberales</taxon>
        <taxon>Musaceae</taxon>
        <taxon>Musa</taxon>
    </lineage>
</organism>
<dbReference type="InParanoid" id="A0A804L2C1"/>
<proteinExistence type="predicted"/>
<accession>A0A804L2C1</accession>
<name>A0A804L2C1_MUSAM</name>
<sequence length="43" mass="4882">MKLPQIRGLMKTNICSLNNNRNKVRPLGSCKSKSKNVTSSMRF</sequence>
<evidence type="ECO:0000313" key="1">
    <source>
        <dbReference type="EnsemblPlants" id="Ma10_p31120.1"/>
    </source>
</evidence>
<dbReference type="Proteomes" id="UP000012960">
    <property type="component" value="Unplaced"/>
</dbReference>
<reference evidence="1" key="1">
    <citation type="submission" date="2021-05" db="UniProtKB">
        <authorList>
            <consortium name="EnsemblPlants"/>
        </authorList>
    </citation>
    <scope>IDENTIFICATION</scope>
    <source>
        <strain evidence="1">subsp. malaccensis</strain>
    </source>
</reference>
<dbReference type="Gramene" id="Ma10_t31120.1">
    <property type="protein sequence ID" value="Ma10_p31120.1"/>
    <property type="gene ID" value="Ma10_g31120"/>
</dbReference>
<evidence type="ECO:0000313" key="2">
    <source>
        <dbReference type="Proteomes" id="UP000012960"/>
    </source>
</evidence>
<protein>
    <submittedName>
        <fullName evidence="1">Uncharacterized protein</fullName>
    </submittedName>
</protein>